<keyword evidence="12" id="KW-0012">Acyltransferase</keyword>
<dbReference type="Pfam" id="PF10998">
    <property type="entry name" value="DUF2838"/>
    <property type="match status" value="1"/>
</dbReference>
<evidence type="ECO:0000256" key="5">
    <source>
        <dbReference type="ARBA" id="ARBA00022679"/>
    </source>
</evidence>
<evidence type="ECO:0000256" key="6">
    <source>
        <dbReference type="ARBA" id="ARBA00022692"/>
    </source>
</evidence>
<evidence type="ECO:0000256" key="2">
    <source>
        <dbReference type="ARBA" id="ARBA00006675"/>
    </source>
</evidence>
<keyword evidence="11" id="KW-1208">Phospholipid metabolism</keyword>
<keyword evidence="8" id="KW-0443">Lipid metabolism</keyword>
<comment type="similarity">
    <text evidence="2">Belongs to the GPC1 family.</text>
</comment>
<dbReference type="InterPro" id="IPR021261">
    <property type="entry name" value="GPCAT"/>
</dbReference>
<evidence type="ECO:0000256" key="1">
    <source>
        <dbReference type="ARBA" id="ARBA00004141"/>
    </source>
</evidence>
<evidence type="ECO:0000256" key="12">
    <source>
        <dbReference type="ARBA" id="ARBA00023315"/>
    </source>
</evidence>
<dbReference type="GO" id="GO:0006656">
    <property type="term" value="P:phosphatidylcholine biosynthetic process"/>
    <property type="evidence" value="ECO:0007669"/>
    <property type="project" value="TreeGrafter"/>
</dbReference>
<evidence type="ECO:0000256" key="11">
    <source>
        <dbReference type="ARBA" id="ARBA00023264"/>
    </source>
</evidence>
<feature type="transmembrane region" description="Helical" evidence="13">
    <location>
        <begin position="199"/>
        <end position="218"/>
    </location>
</feature>
<organism evidence="14 15">
    <name type="scientific">Symbiodinium natans</name>
    <dbReference type="NCBI Taxonomy" id="878477"/>
    <lineage>
        <taxon>Eukaryota</taxon>
        <taxon>Sar</taxon>
        <taxon>Alveolata</taxon>
        <taxon>Dinophyceae</taxon>
        <taxon>Suessiales</taxon>
        <taxon>Symbiodiniaceae</taxon>
        <taxon>Symbiodinium</taxon>
    </lineage>
</organism>
<sequence>MGLSLAASFVFLPPDITDAETKQESDYLVWDEQPAKFPGGGVRRPFLWLPAPRDAKTQRTLIFFHGNAEDTWTLGLLLLPALAVGLAVSRQSKLVAAFAQLNDLQERGDRQQALAKKVIEVDKQWFMIGVANMVLSAYIVGAFPVLYFLFFTPKVLSLIVLRLVKFYRKKQHFLLWDFCYWANFLCIFYCWVMPKSPRVFRVVFMCANGPLAWSVLAFNHAMVFHSYAHMTSVVVHVSPLLLSYGLRWYAAPVSEHGLGARHFQVCPSSDSCSDISALQLIWDTLIGFYLWWLVLYYIWIFIALGSYIERHSYQTLWDRILVMKPVGPVLQSLLQKWPKLLVQLVYLLIHLAFSTATMLVAVVLWHSQIAHFAFLMAIVLSTIKNAGDFYFDVIGSKYEEAASNTKIPVSKKILSASGALADDLILIEPDLVQMAKALKCNFLAVEYPGYGLCTRSKGCEEISFAGVEDVALHALVYCVSVRGIPPEKVLLHGRSLGSGPVLRLAKRARDLMRWHIGGVVLQCPFISIRQVAADYVGLPGSYLIPSDCYNNLDALQELCHESLNMWVPILILHGELDKALTPRAL</sequence>
<evidence type="ECO:0000256" key="10">
    <source>
        <dbReference type="ARBA" id="ARBA00023209"/>
    </source>
</evidence>
<dbReference type="SUPFAM" id="SSF53474">
    <property type="entry name" value="alpha/beta-Hydrolases"/>
    <property type="match status" value="1"/>
</dbReference>
<comment type="subcellular location">
    <subcellularLocation>
        <location evidence="1">Membrane</location>
        <topology evidence="1">Multi-pass membrane protein</topology>
    </subcellularLocation>
</comment>
<feature type="transmembrane region" description="Helical" evidence="13">
    <location>
        <begin position="71"/>
        <end position="88"/>
    </location>
</feature>
<dbReference type="PANTHER" id="PTHR31201">
    <property type="entry name" value="OS01G0585100 PROTEIN"/>
    <property type="match status" value="1"/>
</dbReference>
<protein>
    <recommendedName>
        <fullName evidence="3">Glycerophosphocholine acyltransferase 1</fullName>
    </recommendedName>
</protein>
<dbReference type="OrthoDB" id="406287at2759"/>
<gene>
    <name evidence="14" type="primary">gpc1</name>
    <name evidence="14" type="ORF">SNAT2548_LOCUS5208</name>
</gene>
<proteinExistence type="inferred from homology"/>
<name>A0A812IYB6_9DINO</name>
<feature type="transmembrane region" description="Helical" evidence="13">
    <location>
        <begin position="340"/>
        <end position="363"/>
    </location>
</feature>
<keyword evidence="6 13" id="KW-0812">Transmembrane</keyword>
<comment type="caution">
    <text evidence="14">The sequence shown here is derived from an EMBL/GenBank/DDBJ whole genome shotgun (WGS) entry which is preliminary data.</text>
</comment>
<evidence type="ECO:0000256" key="7">
    <source>
        <dbReference type="ARBA" id="ARBA00022989"/>
    </source>
</evidence>
<keyword evidence="15" id="KW-1185">Reference proteome</keyword>
<accession>A0A812IYB6</accession>
<evidence type="ECO:0000256" key="9">
    <source>
        <dbReference type="ARBA" id="ARBA00023136"/>
    </source>
</evidence>
<dbReference type="Gene3D" id="3.40.50.1820">
    <property type="entry name" value="alpha/beta hydrolase"/>
    <property type="match status" value="1"/>
</dbReference>
<evidence type="ECO:0000256" key="8">
    <source>
        <dbReference type="ARBA" id="ARBA00023098"/>
    </source>
</evidence>
<dbReference type="AlphaFoldDB" id="A0A812IYB6"/>
<keyword evidence="10" id="KW-0594">Phospholipid biosynthesis</keyword>
<evidence type="ECO:0000256" key="4">
    <source>
        <dbReference type="ARBA" id="ARBA00022516"/>
    </source>
</evidence>
<reference evidence="14" key="1">
    <citation type="submission" date="2021-02" db="EMBL/GenBank/DDBJ databases">
        <authorList>
            <person name="Dougan E. K."/>
            <person name="Rhodes N."/>
            <person name="Thang M."/>
            <person name="Chan C."/>
        </authorList>
    </citation>
    <scope>NUCLEOTIDE SEQUENCE</scope>
</reference>
<dbReference type="EMBL" id="CAJNDS010000332">
    <property type="protein sequence ID" value="CAE7193236.1"/>
    <property type="molecule type" value="Genomic_DNA"/>
</dbReference>
<dbReference type="GO" id="GO:0016020">
    <property type="term" value="C:membrane"/>
    <property type="evidence" value="ECO:0007669"/>
    <property type="project" value="UniProtKB-SubCell"/>
</dbReference>
<dbReference type="Proteomes" id="UP000604046">
    <property type="component" value="Unassembled WGS sequence"/>
</dbReference>
<evidence type="ECO:0000256" key="13">
    <source>
        <dbReference type="SAM" id="Phobius"/>
    </source>
</evidence>
<keyword evidence="9 13" id="KW-0472">Membrane</keyword>
<feature type="transmembrane region" description="Helical" evidence="13">
    <location>
        <begin position="173"/>
        <end position="192"/>
    </location>
</feature>
<keyword evidence="7 13" id="KW-1133">Transmembrane helix</keyword>
<feature type="transmembrane region" description="Helical" evidence="13">
    <location>
        <begin position="288"/>
        <end position="308"/>
    </location>
</feature>
<evidence type="ECO:0000256" key="3">
    <source>
        <dbReference type="ARBA" id="ARBA00019082"/>
    </source>
</evidence>
<keyword evidence="4" id="KW-0444">Lipid biosynthesis</keyword>
<dbReference type="PANTHER" id="PTHR31201:SF1">
    <property type="entry name" value="GLYCEROPHOSPHOCHOLINE ACYLTRANSFERASE 1"/>
    <property type="match status" value="1"/>
</dbReference>
<dbReference type="InterPro" id="IPR029058">
    <property type="entry name" value="AB_hydrolase_fold"/>
</dbReference>
<feature type="transmembrane region" description="Helical" evidence="13">
    <location>
        <begin position="125"/>
        <end position="153"/>
    </location>
</feature>
<evidence type="ECO:0000313" key="15">
    <source>
        <dbReference type="Proteomes" id="UP000604046"/>
    </source>
</evidence>
<keyword evidence="5" id="KW-0808">Transferase</keyword>
<evidence type="ECO:0000313" key="14">
    <source>
        <dbReference type="EMBL" id="CAE7193236.1"/>
    </source>
</evidence>
<dbReference type="GO" id="GO:0016746">
    <property type="term" value="F:acyltransferase activity"/>
    <property type="evidence" value="ECO:0007669"/>
    <property type="project" value="UniProtKB-KW"/>
</dbReference>